<dbReference type="KEGG" id="vfm:VFMJ11_2687"/>
<sequence>MLTEGGDRGESTQEVKHRVLQARARMLERNGKVNALLGSREIEKHCPLDKEDAAFLENTLHQLGLSIRAYHRIIKVARTIADLSAEDKIQRIHLAEAVGYRAMDRLLKQLSAQAV</sequence>
<dbReference type="InterPro" id="IPR025158">
    <property type="entry name" value="Mg_chelat-rel_C"/>
</dbReference>
<name>B5FCX9_ALIFM</name>
<dbReference type="AlphaFoldDB" id="B5FCX9"/>
<evidence type="ECO:0000259" key="1">
    <source>
        <dbReference type="Pfam" id="PF13335"/>
    </source>
</evidence>
<organism evidence="2 3">
    <name type="scientific">Aliivibrio fischeri (strain MJ11)</name>
    <name type="common">Vibrio fischeri</name>
    <dbReference type="NCBI Taxonomy" id="388396"/>
    <lineage>
        <taxon>Bacteria</taxon>
        <taxon>Pseudomonadati</taxon>
        <taxon>Pseudomonadota</taxon>
        <taxon>Gammaproteobacteria</taxon>
        <taxon>Vibrionales</taxon>
        <taxon>Vibrionaceae</taxon>
        <taxon>Aliivibrio</taxon>
    </lineage>
</organism>
<reference evidence="2 3" key="2">
    <citation type="journal article" date="2009" name="Nature">
        <title>A single regulatory gene is sufficient to alter bacterial host range.</title>
        <authorList>
            <person name="Mandel M.J."/>
            <person name="Wollenberg M.S."/>
            <person name="Stabb E.V."/>
            <person name="Visick K.L."/>
            <person name="Ruby E.G."/>
        </authorList>
    </citation>
    <scope>NUCLEOTIDE SEQUENCE [LARGE SCALE GENOMIC DNA]</scope>
    <source>
        <strain evidence="2 3">MJ11</strain>
    </source>
</reference>
<protein>
    <submittedName>
        <fullName evidence="2">Competence protein ComM</fullName>
    </submittedName>
</protein>
<dbReference type="PANTHER" id="PTHR32039:SF7">
    <property type="entry name" value="COMPETENCE PROTEIN COMM"/>
    <property type="match status" value="1"/>
</dbReference>
<dbReference type="Gene3D" id="3.40.50.300">
    <property type="entry name" value="P-loop containing nucleotide triphosphate hydrolases"/>
    <property type="match status" value="1"/>
</dbReference>
<accession>B5FCX9</accession>
<dbReference type="Pfam" id="PF13335">
    <property type="entry name" value="Mg_chelatase_C"/>
    <property type="match status" value="1"/>
</dbReference>
<evidence type="ECO:0000313" key="2">
    <source>
        <dbReference type="EMBL" id="ACH64861.1"/>
    </source>
</evidence>
<reference evidence="3" key="1">
    <citation type="submission" date="2008-08" db="EMBL/GenBank/DDBJ databases">
        <title>Complete sequence of Vibrio fischeri strain MJ11.</title>
        <authorList>
            <person name="Mandel M.J."/>
            <person name="Stabb E.V."/>
            <person name="Ruby E.G."/>
            <person name="Ferriera S."/>
            <person name="Johnson J."/>
            <person name="Kravitz S."/>
            <person name="Beeson K."/>
            <person name="Sutton G."/>
            <person name="Rogers Y.-H."/>
            <person name="Friedman R."/>
            <person name="Frazier M."/>
            <person name="Venter J.C."/>
        </authorList>
    </citation>
    <scope>NUCLEOTIDE SEQUENCE [LARGE SCALE GENOMIC DNA]</scope>
    <source>
        <strain evidence="3">MJ11</strain>
    </source>
</reference>
<feature type="domain" description="Mg chelatase-related protein C-terminal" evidence="1">
    <location>
        <begin position="9"/>
        <end position="101"/>
    </location>
</feature>
<dbReference type="InterPro" id="IPR027417">
    <property type="entry name" value="P-loop_NTPase"/>
</dbReference>
<dbReference type="HOGENOM" id="CLU_026145_2_2_6"/>
<dbReference type="Proteomes" id="UP000001857">
    <property type="component" value="Chromosome I"/>
</dbReference>
<gene>
    <name evidence="2" type="ordered locus">VFMJ11_2687</name>
</gene>
<evidence type="ECO:0000313" key="3">
    <source>
        <dbReference type="Proteomes" id="UP000001857"/>
    </source>
</evidence>
<dbReference type="InterPro" id="IPR045006">
    <property type="entry name" value="CHLI-like"/>
</dbReference>
<dbReference type="PANTHER" id="PTHR32039">
    <property type="entry name" value="MAGNESIUM-CHELATASE SUBUNIT CHLI"/>
    <property type="match status" value="1"/>
</dbReference>
<proteinExistence type="predicted"/>
<dbReference type="EMBL" id="CP001139">
    <property type="protein sequence ID" value="ACH64861.1"/>
    <property type="molecule type" value="Genomic_DNA"/>
</dbReference>